<proteinExistence type="predicted"/>
<name>C8S3Z6_9RHOB</name>
<dbReference type="EMBL" id="ACYY01000022">
    <property type="protein sequence ID" value="EEW24258.1"/>
    <property type="molecule type" value="Genomic_DNA"/>
</dbReference>
<evidence type="ECO:0000256" key="1">
    <source>
        <dbReference type="SAM" id="MobiDB-lite"/>
    </source>
</evidence>
<accession>C8S3Z6</accession>
<keyword evidence="3" id="KW-1185">Reference proteome</keyword>
<dbReference type="Proteomes" id="UP000010121">
    <property type="component" value="Unassembled WGS sequence"/>
</dbReference>
<protein>
    <submittedName>
        <fullName evidence="2">Uncharacterized protein</fullName>
    </submittedName>
</protein>
<evidence type="ECO:0000313" key="2">
    <source>
        <dbReference type="EMBL" id="EEW24258.1"/>
    </source>
</evidence>
<feature type="region of interest" description="Disordered" evidence="1">
    <location>
        <begin position="48"/>
        <end position="78"/>
    </location>
</feature>
<dbReference type="RefSeq" id="WP_008031980.1">
    <property type="nucleotide sequence ID" value="NZ_ACYY01000022.1"/>
</dbReference>
<comment type="caution">
    <text evidence="2">The sequence shown here is derived from an EMBL/GenBank/DDBJ whole genome shotgun (WGS) entry which is preliminary data.</text>
</comment>
<dbReference type="AlphaFoldDB" id="C8S3Z6"/>
<reference evidence="2 3" key="1">
    <citation type="submission" date="2009-08" db="EMBL/GenBank/DDBJ databases">
        <title>The draft genome of Rhodobacter sp. SW2.</title>
        <authorList>
            <consortium name="US DOE Joint Genome Institute (JGI-PGF)"/>
            <person name="Lucas S."/>
            <person name="Copeland A."/>
            <person name="Lapidus A."/>
            <person name="Glavina del Rio T."/>
            <person name="Tice H."/>
            <person name="Bruce D."/>
            <person name="Goodwin L."/>
            <person name="Pitluck S."/>
            <person name="Larimer F."/>
            <person name="Land M.L."/>
            <person name="Hauser L."/>
            <person name="Emerson D."/>
        </authorList>
    </citation>
    <scope>NUCLEOTIDE SEQUENCE [LARGE SCALE GENOMIC DNA]</scope>
    <source>
        <strain evidence="2 3">SW2</strain>
    </source>
</reference>
<gene>
    <name evidence="2" type="ORF">Rsw2DRAFT_2774</name>
</gene>
<feature type="compositionally biased region" description="Basic and acidic residues" evidence="1">
    <location>
        <begin position="56"/>
        <end position="65"/>
    </location>
</feature>
<organism evidence="2 3">
    <name type="scientific">Rhodobacter ferrooxidans</name>
    <dbReference type="NCBI Taxonomy" id="371731"/>
    <lineage>
        <taxon>Bacteria</taxon>
        <taxon>Pseudomonadati</taxon>
        <taxon>Pseudomonadota</taxon>
        <taxon>Alphaproteobacteria</taxon>
        <taxon>Rhodobacterales</taxon>
        <taxon>Rhodobacter group</taxon>
        <taxon>Rhodobacter</taxon>
    </lineage>
</organism>
<evidence type="ECO:0000313" key="3">
    <source>
        <dbReference type="Proteomes" id="UP000010121"/>
    </source>
</evidence>
<sequence length="78" mass="8843">MKDDWLVELLTELEAHASKNGHSHLYPILEKAFEAAARELKTTKPIPGRILPFCRSEPKTADQSDRQPTGDLVAFQQR</sequence>